<evidence type="ECO:0000256" key="3">
    <source>
        <dbReference type="ARBA" id="ARBA00023136"/>
    </source>
</evidence>
<comment type="subcellular location">
    <subcellularLocation>
        <location evidence="1">Membrane</location>
        <topology evidence="1">Lipid-anchor</topology>
    </subcellularLocation>
</comment>
<keyword evidence="2 8" id="KW-0732">Signal</keyword>
<dbReference type="PANTHER" id="PTHR30429:SF3">
    <property type="entry name" value="LIPOPROTEIN"/>
    <property type="match status" value="1"/>
</dbReference>
<feature type="signal peptide" evidence="8">
    <location>
        <begin position="1"/>
        <end position="25"/>
    </location>
</feature>
<feature type="lipid moiety-binding region" description="S-diacylglycerol cysteine" evidence="7">
    <location>
        <position position="20"/>
    </location>
</feature>
<evidence type="ECO:0000256" key="7">
    <source>
        <dbReference type="PIRSR" id="PIRSR002854-1"/>
    </source>
</evidence>
<organism evidence="9">
    <name type="scientific">Metalysinibacillus saudimassiliensis</name>
    <dbReference type="NCBI Taxonomy" id="1461583"/>
    <lineage>
        <taxon>Bacteria</taxon>
        <taxon>Bacillati</taxon>
        <taxon>Bacillota</taxon>
        <taxon>Bacilli</taxon>
        <taxon>Bacillales</taxon>
        <taxon>Caryophanaceae</taxon>
        <taxon>Metalysinibacillus</taxon>
    </lineage>
</organism>
<reference evidence="9" key="1">
    <citation type="submission" date="2014-07" db="EMBL/GenBank/DDBJ databases">
        <authorList>
            <person name="Urmite Genomes Urmite Genomes"/>
        </authorList>
    </citation>
    <scope>NUCLEOTIDE SEQUENCE</scope>
    <source>
        <strain evidence="9">13S34_air</strain>
    </source>
</reference>
<dbReference type="SUPFAM" id="SSF53850">
    <property type="entry name" value="Periplasmic binding protein-like II"/>
    <property type="match status" value="1"/>
</dbReference>
<proteinExistence type="inferred from homology"/>
<evidence type="ECO:0000256" key="4">
    <source>
        <dbReference type="ARBA" id="ARBA00023139"/>
    </source>
</evidence>
<evidence type="ECO:0000313" key="9">
    <source>
        <dbReference type="EMBL" id="CEA05888.1"/>
    </source>
</evidence>
<comment type="similarity">
    <text evidence="6">Belongs to the nlpA lipoprotein family.</text>
</comment>
<dbReference type="EMBL" id="LN483080">
    <property type="protein sequence ID" value="CEA05888.1"/>
    <property type="molecule type" value="Genomic_DNA"/>
</dbReference>
<evidence type="ECO:0000256" key="2">
    <source>
        <dbReference type="ARBA" id="ARBA00022729"/>
    </source>
</evidence>
<dbReference type="InterPro" id="IPR004872">
    <property type="entry name" value="Lipoprotein_NlpA"/>
</dbReference>
<dbReference type="PIRSF" id="PIRSF002854">
    <property type="entry name" value="MetQ"/>
    <property type="match status" value="1"/>
</dbReference>
<sequence length="288" mass="30942">MKKQLLVVVIAAVALVLAACNKGDAAPKAEDDKKVVIGVTGTDGEQWEVLKSLAKEEGIDVELKEFSDYTLPNKALADGDVDLNSFQHIAFLSQFEQEHKTNLTPIGSTFIAPLGIYSTKITDISEIKDGDKIAIPDDPSNQGRALRLLEAAGLLTLDASAGLFGDTTHIKENPKNLEILPMVAQQTPRVLEDVAVSLINNGVAVQAGFHPLDDPIYIEDGDSADPYINVFAAREANKDNEVLNRIVALYHDPKVIEAANKELGGGAIVIDRTPQELAKILTDLQGGN</sequence>
<keyword evidence="4" id="KW-0564">Palmitate</keyword>
<gene>
    <name evidence="9" type="primary">metQ_2</name>
    <name evidence="9" type="ORF">BN1050_02697</name>
</gene>
<dbReference type="Pfam" id="PF03180">
    <property type="entry name" value="Lipoprotein_9"/>
    <property type="match status" value="1"/>
</dbReference>
<dbReference type="PANTHER" id="PTHR30429">
    <property type="entry name" value="D-METHIONINE-BINDING LIPOPROTEIN METQ"/>
    <property type="match status" value="1"/>
</dbReference>
<accession>A0A078MEY0</accession>
<keyword evidence="3" id="KW-0472">Membrane</keyword>
<dbReference type="AlphaFoldDB" id="A0A078MEY0"/>
<dbReference type="Gene3D" id="3.40.190.10">
    <property type="entry name" value="Periplasmic binding protein-like II"/>
    <property type="match status" value="2"/>
</dbReference>
<evidence type="ECO:0000256" key="8">
    <source>
        <dbReference type="SAM" id="SignalP"/>
    </source>
</evidence>
<evidence type="ECO:0000256" key="6">
    <source>
        <dbReference type="PIRNR" id="PIRNR002854"/>
    </source>
</evidence>
<dbReference type="HOGENOM" id="CLU_067080_1_2_9"/>
<keyword evidence="5 6" id="KW-0449">Lipoprotein</keyword>
<protein>
    <recommendedName>
        <fullName evidence="6">Lipoprotein</fullName>
    </recommendedName>
</protein>
<evidence type="ECO:0000256" key="1">
    <source>
        <dbReference type="ARBA" id="ARBA00004635"/>
    </source>
</evidence>
<evidence type="ECO:0000256" key="5">
    <source>
        <dbReference type="ARBA" id="ARBA00023288"/>
    </source>
</evidence>
<dbReference type="PROSITE" id="PS51257">
    <property type="entry name" value="PROKAR_LIPOPROTEIN"/>
    <property type="match status" value="1"/>
</dbReference>
<name>A0A078MEY0_9BACL</name>
<feature type="chain" id="PRO_5001741931" description="Lipoprotein" evidence="8">
    <location>
        <begin position="26"/>
        <end position="288"/>
    </location>
</feature>
<dbReference type="PATRIC" id="fig|1461583.4.peg.2591"/>
<dbReference type="GO" id="GO:0016020">
    <property type="term" value="C:membrane"/>
    <property type="evidence" value="ECO:0007669"/>
    <property type="project" value="UniProtKB-SubCell"/>
</dbReference>